<accession>A0ABR2LR11</accession>
<feature type="repeat" description="PPR" evidence="3">
    <location>
        <begin position="144"/>
        <end position="178"/>
    </location>
</feature>
<organism evidence="4 5">
    <name type="scientific">Platanthera guangdongensis</name>
    <dbReference type="NCBI Taxonomy" id="2320717"/>
    <lineage>
        <taxon>Eukaryota</taxon>
        <taxon>Viridiplantae</taxon>
        <taxon>Streptophyta</taxon>
        <taxon>Embryophyta</taxon>
        <taxon>Tracheophyta</taxon>
        <taxon>Spermatophyta</taxon>
        <taxon>Magnoliopsida</taxon>
        <taxon>Liliopsida</taxon>
        <taxon>Asparagales</taxon>
        <taxon>Orchidaceae</taxon>
        <taxon>Orchidoideae</taxon>
        <taxon>Orchideae</taxon>
        <taxon>Orchidinae</taxon>
        <taxon>Platanthera</taxon>
    </lineage>
</organism>
<name>A0ABR2LR11_9ASPA</name>
<dbReference type="Pfam" id="PF01535">
    <property type="entry name" value="PPR"/>
    <property type="match status" value="1"/>
</dbReference>
<dbReference type="Gene3D" id="1.25.40.10">
    <property type="entry name" value="Tetratricopeptide repeat domain"/>
    <property type="match status" value="2"/>
</dbReference>
<reference evidence="4 5" key="1">
    <citation type="journal article" date="2022" name="Nat. Plants">
        <title>Genomes of leafy and leafless Platanthera orchids illuminate the evolution of mycoheterotrophy.</title>
        <authorList>
            <person name="Li M.H."/>
            <person name="Liu K.W."/>
            <person name="Li Z."/>
            <person name="Lu H.C."/>
            <person name="Ye Q.L."/>
            <person name="Zhang D."/>
            <person name="Wang J.Y."/>
            <person name="Li Y.F."/>
            <person name="Zhong Z.M."/>
            <person name="Liu X."/>
            <person name="Yu X."/>
            <person name="Liu D.K."/>
            <person name="Tu X.D."/>
            <person name="Liu B."/>
            <person name="Hao Y."/>
            <person name="Liao X.Y."/>
            <person name="Jiang Y.T."/>
            <person name="Sun W.H."/>
            <person name="Chen J."/>
            <person name="Chen Y.Q."/>
            <person name="Ai Y."/>
            <person name="Zhai J.W."/>
            <person name="Wu S.S."/>
            <person name="Zhou Z."/>
            <person name="Hsiao Y.Y."/>
            <person name="Wu W.L."/>
            <person name="Chen Y.Y."/>
            <person name="Lin Y.F."/>
            <person name="Hsu J.L."/>
            <person name="Li C.Y."/>
            <person name="Wang Z.W."/>
            <person name="Zhao X."/>
            <person name="Zhong W.Y."/>
            <person name="Ma X.K."/>
            <person name="Ma L."/>
            <person name="Huang J."/>
            <person name="Chen G.Z."/>
            <person name="Huang M.Z."/>
            <person name="Huang L."/>
            <person name="Peng D.H."/>
            <person name="Luo Y.B."/>
            <person name="Zou S.Q."/>
            <person name="Chen S.P."/>
            <person name="Lan S."/>
            <person name="Tsai W.C."/>
            <person name="Van de Peer Y."/>
            <person name="Liu Z.J."/>
        </authorList>
    </citation>
    <scope>NUCLEOTIDE SEQUENCE [LARGE SCALE GENOMIC DNA]</scope>
    <source>
        <strain evidence="4">Lor288</strain>
    </source>
</reference>
<evidence type="ECO:0000313" key="5">
    <source>
        <dbReference type="Proteomes" id="UP001412067"/>
    </source>
</evidence>
<dbReference type="Pfam" id="PF13041">
    <property type="entry name" value="PPR_2"/>
    <property type="match status" value="1"/>
</dbReference>
<keyword evidence="5" id="KW-1185">Reference proteome</keyword>
<evidence type="ECO:0000256" key="3">
    <source>
        <dbReference type="PROSITE-ProRule" id="PRU00708"/>
    </source>
</evidence>
<dbReference type="PROSITE" id="PS51375">
    <property type="entry name" value="PPR"/>
    <property type="match status" value="2"/>
</dbReference>
<gene>
    <name evidence="4" type="ORF">KSP40_PGU009365</name>
</gene>
<proteinExistence type="inferred from homology"/>
<dbReference type="InterPro" id="IPR002885">
    <property type="entry name" value="PPR_rpt"/>
</dbReference>
<dbReference type="EMBL" id="JBBWWR010000016">
    <property type="protein sequence ID" value="KAK8947662.1"/>
    <property type="molecule type" value="Genomic_DNA"/>
</dbReference>
<dbReference type="PANTHER" id="PTHR47447:SF21">
    <property type="entry name" value="PENTACOTRIPEPTIDE-REPEAT REGION OF PRORP DOMAIN-CONTAINING PROTEIN"/>
    <property type="match status" value="1"/>
</dbReference>
<comment type="caution">
    <text evidence="4">The sequence shown here is derived from an EMBL/GenBank/DDBJ whole genome shotgun (WGS) entry which is preliminary data.</text>
</comment>
<dbReference type="NCBIfam" id="TIGR00756">
    <property type="entry name" value="PPR"/>
    <property type="match status" value="2"/>
</dbReference>
<feature type="repeat" description="PPR" evidence="3">
    <location>
        <begin position="109"/>
        <end position="143"/>
    </location>
</feature>
<dbReference type="PANTHER" id="PTHR47447">
    <property type="entry name" value="OS03G0856100 PROTEIN"/>
    <property type="match status" value="1"/>
</dbReference>
<dbReference type="Proteomes" id="UP001412067">
    <property type="component" value="Unassembled WGS sequence"/>
</dbReference>
<keyword evidence="2" id="KW-0677">Repeat</keyword>
<evidence type="ECO:0000256" key="2">
    <source>
        <dbReference type="ARBA" id="ARBA00022737"/>
    </source>
</evidence>
<dbReference type="InterPro" id="IPR011990">
    <property type="entry name" value="TPR-like_helical_dom_sf"/>
</dbReference>
<protein>
    <submittedName>
        <fullName evidence="4">Pentatricopeptide repeat-containing protein</fullName>
    </submittedName>
</protein>
<evidence type="ECO:0000256" key="1">
    <source>
        <dbReference type="ARBA" id="ARBA00007626"/>
    </source>
</evidence>
<sequence>MVKWGIPPSHSLYASLICPFVGIREVEITGDLYREAKKKGLLRDPDVFLKMVLMYVEVTVDIVEEMVEMKIKVTDCIFGAIINGYAKTRGLFSSLKSYEKLKSLKCETGQVTYASMINVYCRLGLYPNAESMFVEMLERGFHKCVVAYSTVVSMYGKNGRDRDAMWLLAKMKEKGCEPNVWVYNSLLDMHGRLLNLRQVGKLWKEMKVQFAKCTLEI</sequence>
<evidence type="ECO:0000313" key="4">
    <source>
        <dbReference type="EMBL" id="KAK8947662.1"/>
    </source>
</evidence>
<comment type="similarity">
    <text evidence="1">Belongs to the PPR family. P subfamily.</text>
</comment>